<evidence type="ECO:0000256" key="7">
    <source>
        <dbReference type="SAM" id="Phobius"/>
    </source>
</evidence>
<name>B9KBP9_THENN</name>
<dbReference type="Gene3D" id="3.30.565.10">
    <property type="entry name" value="Histidine kinase-like ATPase, C-terminal domain"/>
    <property type="match status" value="1"/>
</dbReference>
<keyword evidence="5" id="KW-0418">Kinase</keyword>
<evidence type="ECO:0000256" key="5">
    <source>
        <dbReference type="ARBA" id="ARBA00022777"/>
    </source>
</evidence>
<dbReference type="Gene3D" id="1.10.287.130">
    <property type="match status" value="1"/>
</dbReference>
<dbReference type="PRINTS" id="PR00344">
    <property type="entry name" value="BCTRLSENSOR"/>
</dbReference>
<dbReference type="Proteomes" id="UP000000445">
    <property type="component" value="Chromosome"/>
</dbReference>
<evidence type="ECO:0000313" key="10">
    <source>
        <dbReference type="Proteomes" id="UP000000445"/>
    </source>
</evidence>
<dbReference type="SMART" id="SM00388">
    <property type="entry name" value="HisKA"/>
    <property type="match status" value="1"/>
</dbReference>
<dbReference type="FunFam" id="3.30.565.10:FF:000006">
    <property type="entry name" value="Sensor histidine kinase WalK"/>
    <property type="match status" value="1"/>
</dbReference>
<dbReference type="PANTHER" id="PTHR43711:SF28">
    <property type="entry name" value="SENSOR HISTIDINE KINASE YXDK"/>
    <property type="match status" value="1"/>
</dbReference>
<dbReference type="SUPFAM" id="SSF47384">
    <property type="entry name" value="Homodimeric domain of signal transducing histidine kinase"/>
    <property type="match status" value="1"/>
</dbReference>
<dbReference type="Pfam" id="PF02518">
    <property type="entry name" value="HATPase_c"/>
    <property type="match status" value="1"/>
</dbReference>
<dbReference type="InterPro" id="IPR004358">
    <property type="entry name" value="Sig_transdc_His_kin-like_C"/>
</dbReference>
<protein>
    <recommendedName>
        <fullName evidence="2">histidine kinase</fullName>
        <ecNumber evidence="2">2.7.13.3</ecNumber>
    </recommendedName>
</protein>
<keyword evidence="3" id="KW-0597">Phosphoprotein</keyword>
<dbReference type="SMART" id="SM00387">
    <property type="entry name" value="HATPase_c"/>
    <property type="match status" value="1"/>
</dbReference>
<dbReference type="AlphaFoldDB" id="B9KBP9"/>
<evidence type="ECO:0000259" key="8">
    <source>
        <dbReference type="PROSITE" id="PS50109"/>
    </source>
</evidence>
<keyword evidence="4" id="KW-0808">Transferase</keyword>
<evidence type="ECO:0000313" key="9">
    <source>
        <dbReference type="EMBL" id="ACM22445.1"/>
    </source>
</evidence>
<dbReference type="PANTHER" id="PTHR43711">
    <property type="entry name" value="TWO-COMPONENT HISTIDINE KINASE"/>
    <property type="match status" value="1"/>
</dbReference>
<dbReference type="EC" id="2.7.13.3" evidence="2"/>
<dbReference type="CDD" id="cd00075">
    <property type="entry name" value="HATPase"/>
    <property type="match status" value="1"/>
</dbReference>
<accession>B9KBP9</accession>
<evidence type="ECO:0000256" key="1">
    <source>
        <dbReference type="ARBA" id="ARBA00000085"/>
    </source>
</evidence>
<keyword evidence="7" id="KW-0812">Transmembrane</keyword>
<evidence type="ECO:0000256" key="4">
    <source>
        <dbReference type="ARBA" id="ARBA00022679"/>
    </source>
</evidence>
<dbReference type="CDD" id="cd00082">
    <property type="entry name" value="HisKA"/>
    <property type="match status" value="1"/>
</dbReference>
<dbReference type="InterPro" id="IPR050736">
    <property type="entry name" value="Sensor_HK_Regulatory"/>
</dbReference>
<dbReference type="SUPFAM" id="SSF55874">
    <property type="entry name" value="ATPase domain of HSP90 chaperone/DNA topoisomerase II/histidine kinase"/>
    <property type="match status" value="1"/>
</dbReference>
<dbReference type="PROSITE" id="PS50109">
    <property type="entry name" value="HIS_KIN"/>
    <property type="match status" value="1"/>
</dbReference>
<feature type="transmembrane region" description="Helical" evidence="7">
    <location>
        <begin position="159"/>
        <end position="180"/>
    </location>
</feature>
<dbReference type="GO" id="GO:0000155">
    <property type="term" value="F:phosphorelay sensor kinase activity"/>
    <property type="evidence" value="ECO:0007669"/>
    <property type="project" value="InterPro"/>
</dbReference>
<feature type="domain" description="Histidine kinase" evidence="8">
    <location>
        <begin position="201"/>
        <end position="406"/>
    </location>
</feature>
<sequence>MVMLSVMNEKKAFRKTHLTWTLIFTLSIVFVVAVVAGAVFMVEKNRITRQFDGDLVRTAEFIEKRLSAPGMMGMLRMMKGMPPLFVPRGEAFQLLLSSGEVFLEVGEQLDTPEMPVKEGFSTEGNYRVFTKKIDLGDTTIFLRVGKDISDLMERSRRLLSMYLLLIVFTAGGAWIFGYFISKLALLPVKNAYDSLKRFSMDASHELKTPLSVLKTSLDVLKYQDVPEEVKNKLSIMEKNVEKMRKQVEQLLLLVKSGEMFKDTVKERINLKVFLEELVEAFAPKAEAKNLKLKIECPDDLFVETEKDVLRVVLENLIDNAIKFTEKGEVIVGAVSDGRVTIYVKDTGPGIPKKEQKKIFERFYRISRNTEGSGLGLSIVKELVARLKAKIVLESEEGKGSTFKIIF</sequence>
<gene>
    <name evidence="9" type="ordered locus">CTN_0269</name>
</gene>
<dbReference type="STRING" id="309803.CTN_0269"/>
<evidence type="ECO:0000256" key="6">
    <source>
        <dbReference type="ARBA" id="ARBA00023012"/>
    </source>
</evidence>
<dbReference type="Pfam" id="PF00512">
    <property type="entry name" value="HisKA"/>
    <property type="match status" value="1"/>
</dbReference>
<feature type="transmembrane region" description="Helical" evidence="7">
    <location>
        <begin position="20"/>
        <end position="42"/>
    </location>
</feature>
<evidence type="ECO:0000256" key="2">
    <source>
        <dbReference type="ARBA" id="ARBA00012438"/>
    </source>
</evidence>
<dbReference type="HOGENOM" id="CLU_000445_89_6_0"/>
<keyword evidence="7" id="KW-0472">Membrane</keyword>
<dbReference type="InterPro" id="IPR003661">
    <property type="entry name" value="HisK_dim/P_dom"/>
</dbReference>
<keyword evidence="10" id="KW-1185">Reference proteome</keyword>
<keyword evidence="7" id="KW-1133">Transmembrane helix</keyword>
<dbReference type="eggNOG" id="COG5002">
    <property type="taxonomic scope" value="Bacteria"/>
</dbReference>
<keyword evidence="6" id="KW-0902">Two-component regulatory system</keyword>
<dbReference type="InterPro" id="IPR036097">
    <property type="entry name" value="HisK_dim/P_sf"/>
</dbReference>
<dbReference type="InterPro" id="IPR005467">
    <property type="entry name" value="His_kinase_dom"/>
</dbReference>
<dbReference type="EMBL" id="CP000916">
    <property type="protein sequence ID" value="ACM22445.1"/>
    <property type="molecule type" value="Genomic_DNA"/>
</dbReference>
<dbReference type="InterPro" id="IPR003594">
    <property type="entry name" value="HATPase_dom"/>
</dbReference>
<organism evidence="9 10">
    <name type="scientific">Thermotoga neapolitana (strain ATCC 49049 / DSM 4359 / NBRC 107923 / NS-E)</name>
    <dbReference type="NCBI Taxonomy" id="309803"/>
    <lineage>
        <taxon>Bacteria</taxon>
        <taxon>Thermotogati</taxon>
        <taxon>Thermotogota</taxon>
        <taxon>Thermotogae</taxon>
        <taxon>Thermotogales</taxon>
        <taxon>Thermotogaceae</taxon>
        <taxon>Thermotoga</taxon>
    </lineage>
</organism>
<dbReference type="KEGG" id="tna:CTN_0269"/>
<dbReference type="InterPro" id="IPR036890">
    <property type="entry name" value="HATPase_C_sf"/>
</dbReference>
<evidence type="ECO:0000256" key="3">
    <source>
        <dbReference type="ARBA" id="ARBA00022553"/>
    </source>
</evidence>
<proteinExistence type="predicted"/>
<comment type="catalytic activity">
    <reaction evidence="1">
        <text>ATP + protein L-histidine = ADP + protein N-phospho-L-histidine.</text>
        <dbReference type="EC" id="2.7.13.3"/>
    </reaction>
</comment>
<reference evidence="9 10" key="1">
    <citation type="journal article" date="2009" name="Biosci. Biotechnol. Biochem.">
        <title>WeGAS: a web-based microbial genome annotation system.</title>
        <authorList>
            <person name="Lee D."/>
            <person name="Seo H."/>
            <person name="Park C."/>
            <person name="Park K."/>
        </authorList>
    </citation>
    <scope>NUCLEOTIDE SEQUENCE [LARGE SCALE GENOMIC DNA]</scope>
    <source>
        <strain evidence="10">ATCC 49049 / DSM 4359 / NBRC 107923 / NS-E</strain>
    </source>
</reference>